<keyword evidence="13" id="KW-0325">Glycoprotein</keyword>
<sequence length="162" mass="15772">MKWFIVLSAAIGAALAQNCAAVAVTAVPVCAQSCILNGATSIGCSGTDFACQCENEAALYAAIEGCVSSGCPEPSYQAVIDGASSVCNCATGALVATTTNSQVATTTAATTSAASSTNTVINYNTYTSRTSLTPTATVNGAAPTNGATLGLVGGVVIAAAML</sequence>
<evidence type="ECO:0000256" key="7">
    <source>
        <dbReference type="ARBA" id="ARBA00022622"/>
    </source>
</evidence>
<keyword evidence="19" id="KW-1185">Reference proteome</keyword>
<comment type="caution">
    <text evidence="15">Lacks conserved residue(s) required for the propagation of feature annotation.</text>
</comment>
<keyword evidence="10 15" id="KW-0408">Iron</keyword>
<organism evidence="18 19">
    <name type="scientific">Seiridium cardinale</name>
    <dbReference type="NCBI Taxonomy" id="138064"/>
    <lineage>
        <taxon>Eukaryota</taxon>
        <taxon>Fungi</taxon>
        <taxon>Dikarya</taxon>
        <taxon>Ascomycota</taxon>
        <taxon>Pezizomycotina</taxon>
        <taxon>Sordariomycetes</taxon>
        <taxon>Xylariomycetidae</taxon>
        <taxon>Amphisphaeriales</taxon>
        <taxon>Sporocadaceae</taxon>
        <taxon>Seiridium</taxon>
    </lineage>
</organism>
<evidence type="ECO:0000256" key="12">
    <source>
        <dbReference type="ARBA" id="ARBA00023157"/>
    </source>
</evidence>
<dbReference type="SMART" id="SM00747">
    <property type="entry name" value="CFEM"/>
    <property type="match status" value="1"/>
</dbReference>
<evidence type="ECO:0000256" key="15">
    <source>
        <dbReference type="PROSITE-ProRule" id="PRU01356"/>
    </source>
</evidence>
<evidence type="ECO:0000256" key="2">
    <source>
        <dbReference type="ARBA" id="ARBA00004613"/>
    </source>
</evidence>
<dbReference type="Pfam" id="PF05730">
    <property type="entry name" value="CFEM"/>
    <property type="match status" value="1"/>
</dbReference>
<evidence type="ECO:0000256" key="1">
    <source>
        <dbReference type="ARBA" id="ARBA00004609"/>
    </source>
</evidence>
<evidence type="ECO:0000256" key="4">
    <source>
        <dbReference type="ARBA" id="ARBA00022475"/>
    </source>
</evidence>
<evidence type="ECO:0000313" key="18">
    <source>
        <dbReference type="EMBL" id="KAK9774474.1"/>
    </source>
</evidence>
<evidence type="ECO:0000256" key="8">
    <source>
        <dbReference type="ARBA" id="ARBA00022723"/>
    </source>
</evidence>
<evidence type="ECO:0000256" key="14">
    <source>
        <dbReference type="ARBA" id="ARBA00023288"/>
    </source>
</evidence>
<comment type="caution">
    <text evidence="18">The sequence shown here is derived from an EMBL/GenBank/DDBJ whole genome shotgun (WGS) entry which is preliminary data.</text>
</comment>
<keyword evidence="12 15" id="KW-1015">Disulfide bond</keyword>
<dbReference type="InterPro" id="IPR051735">
    <property type="entry name" value="CFEM_domain"/>
</dbReference>
<name>A0ABR2XLB2_9PEZI</name>
<feature type="chain" id="PRO_5046734434" description="CFEM domain-containing protein" evidence="16">
    <location>
        <begin position="17"/>
        <end position="162"/>
    </location>
</feature>
<evidence type="ECO:0000256" key="3">
    <source>
        <dbReference type="ARBA" id="ARBA00010031"/>
    </source>
</evidence>
<dbReference type="PANTHER" id="PTHR37928:SF2">
    <property type="entry name" value="GPI ANCHORED CFEM DOMAIN PROTEIN (AFU_ORTHOLOGUE AFUA_6G10580)"/>
    <property type="match status" value="1"/>
</dbReference>
<comment type="similarity">
    <text evidence="3">Belongs to the RBT5 family.</text>
</comment>
<feature type="binding site" description="axial binding residue" evidence="15">
    <location>
        <position position="48"/>
    </location>
    <ligand>
        <name>heme</name>
        <dbReference type="ChEBI" id="CHEBI:30413"/>
    </ligand>
    <ligandPart>
        <name>Fe</name>
        <dbReference type="ChEBI" id="CHEBI:18248"/>
    </ligandPart>
</feature>
<keyword evidence="9 16" id="KW-0732">Signal</keyword>
<protein>
    <recommendedName>
        <fullName evidence="17">CFEM domain-containing protein</fullName>
    </recommendedName>
</protein>
<reference evidence="18 19" key="1">
    <citation type="submission" date="2024-02" db="EMBL/GenBank/DDBJ databases">
        <title>First draft genome assembly of two strains of Seiridium cardinale.</title>
        <authorList>
            <person name="Emiliani G."/>
            <person name="Scali E."/>
        </authorList>
    </citation>
    <scope>NUCLEOTIDE SEQUENCE [LARGE SCALE GENOMIC DNA]</scope>
    <source>
        <strain evidence="18 19">BM-138-000479</strain>
    </source>
</reference>
<evidence type="ECO:0000256" key="5">
    <source>
        <dbReference type="ARBA" id="ARBA00022525"/>
    </source>
</evidence>
<evidence type="ECO:0000256" key="16">
    <source>
        <dbReference type="SAM" id="SignalP"/>
    </source>
</evidence>
<evidence type="ECO:0000256" key="6">
    <source>
        <dbReference type="ARBA" id="ARBA00022617"/>
    </source>
</evidence>
<keyword evidence="6 15" id="KW-0349">Heme</keyword>
<keyword evidence="4" id="KW-1003">Cell membrane</keyword>
<dbReference type="PANTHER" id="PTHR37928">
    <property type="entry name" value="CFEM DOMAIN PROTEIN (AFU_ORTHOLOGUE AFUA_6G14090)"/>
    <property type="match status" value="1"/>
</dbReference>
<evidence type="ECO:0000256" key="10">
    <source>
        <dbReference type="ARBA" id="ARBA00023004"/>
    </source>
</evidence>
<dbReference type="Proteomes" id="UP001465668">
    <property type="component" value="Unassembled WGS sequence"/>
</dbReference>
<keyword evidence="5" id="KW-0964">Secreted</keyword>
<keyword evidence="7" id="KW-0336">GPI-anchor</keyword>
<gene>
    <name evidence="18" type="ORF">SCAR479_08822</name>
</gene>
<feature type="disulfide bond" evidence="15">
    <location>
        <begin position="44"/>
        <end position="51"/>
    </location>
</feature>
<proteinExistence type="inferred from homology"/>
<comment type="subcellular location">
    <subcellularLocation>
        <location evidence="1">Cell membrane</location>
        <topology evidence="1">Lipid-anchor</topology>
        <topology evidence="1">GPI-anchor</topology>
    </subcellularLocation>
    <subcellularLocation>
        <location evidence="2">Secreted</location>
    </subcellularLocation>
</comment>
<evidence type="ECO:0000313" key="19">
    <source>
        <dbReference type="Proteomes" id="UP001465668"/>
    </source>
</evidence>
<feature type="signal peptide" evidence="16">
    <location>
        <begin position="1"/>
        <end position="16"/>
    </location>
</feature>
<accession>A0ABR2XLB2</accession>
<dbReference type="InterPro" id="IPR008427">
    <property type="entry name" value="Extracellular_membr_CFEM_dom"/>
</dbReference>
<keyword evidence="11" id="KW-0472">Membrane</keyword>
<evidence type="ECO:0000256" key="13">
    <source>
        <dbReference type="ARBA" id="ARBA00023180"/>
    </source>
</evidence>
<keyword evidence="8 15" id="KW-0479">Metal-binding</keyword>
<keyword evidence="14" id="KW-0449">Lipoprotein</keyword>
<evidence type="ECO:0000259" key="17">
    <source>
        <dbReference type="PROSITE" id="PS52012"/>
    </source>
</evidence>
<evidence type="ECO:0000256" key="11">
    <source>
        <dbReference type="ARBA" id="ARBA00023136"/>
    </source>
</evidence>
<dbReference type="EMBL" id="JARVKM010000041">
    <property type="protein sequence ID" value="KAK9774474.1"/>
    <property type="molecule type" value="Genomic_DNA"/>
</dbReference>
<dbReference type="PROSITE" id="PS52012">
    <property type="entry name" value="CFEM"/>
    <property type="match status" value="1"/>
</dbReference>
<evidence type="ECO:0000256" key="9">
    <source>
        <dbReference type="ARBA" id="ARBA00022729"/>
    </source>
</evidence>
<feature type="domain" description="CFEM" evidence="17">
    <location>
        <begin position="2"/>
        <end position="114"/>
    </location>
</feature>